<accession>W6QP36</accession>
<sequence length="111" mass="11614">MHIGTSILPGLVPHCAKNKAIETGPQPGPCRHGTAVSKRNGGYTIDCANGFGIQPLPSAETSARMAMANFDASSDPLANADRVIINGWDESMAFKIDRLGGVANSGVWPTH</sequence>
<dbReference type="Proteomes" id="UP000030686">
    <property type="component" value="Unassembled WGS sequence"/>
</dbReference>
<dbReference type="EMBL" id="HG792023">
    <property type="protein sequence ID" value="CDM38180.1"/>
    <property type="molecule type" value="Genomic_DNA"/>
</dbReference>
<name>W6QP36_PENRF</name>
<proteinExistence type="predicted"/>
<reference evidence="1" key="1">
    <citation type="journal article" date="2014" name="Nat. Commun.">
        <title>Multiple recent horizontal transfers of a large genomic region in cheese making fungi.</title>
        <authorList>
            <person name="Cheeseman K."/>
            <person name="Ropars J."/>
            <person name="Renault P."/>
            <person name="Dupont J."/>
            <person name="Gouzy J."/>
            <person name="Branca A."/>
            <person name="Abraham A.L."/>
            <person name="Ceppi M."/>
            <person name="Conseiller E."/>
            <person name="Debuchy R."/>
            <person name="Malagnac F."/>
            <person name="Goarin A."/>
            <person name="Silar P."/>
            <person name="Lacoste S."/>
            <person name="Sallet E."/>
            <person name="Bensimon A."/>
            <person name="Giraud T."/>
            <person name="Brygoo Y."/>
        </authorList>
    </citation>
    <scope>NUCLEOTIDE SEQUENCE [LARGE SCALE GENOMIC DNA]</scope>
    <source>
        <strain evidence="1">FM164</strain>
    </source>
</reference>
<keyword evidence="2" id="KW-1185">Reference proteome</keyword>
<evidence type="ECO:0000313" key="2">
    <source>
        <dbReference type="Proteomes" id="UP000030686"/>
    </source>
</evidence>
<protein>
    <submittedName>
        <fullName evidence="1">Uncharacterized protein</fullName>
    </submittedName>
</protein>
<dbReference type="AlphaFoldDB" id="W6QP36"/>
<evidence type="ECO:0000313" key="1">
    <source>
        <dbReference type="EMBL" id="CDM38180.1"/>
    </source>
</evidence>
<gene>
    <name evidence="1" type="ORF">PROQFM164_S09g000096</name>
</gene>
<organism evidence="1 2">
    <name type="scientific">Penicillium roqueforti (strain FM164)</name>
    <dbReference type="NCBI Taxonomy" id="1365484"/>
    <lineage>
        <taxon>Eukaryota</taxon>
        <taxon>Fungi</taxon>
        <taxon>Dikarya</taxon>
        <taxon>Ascomycota</taxon>
        <taxon>Pezizomycotina</taxon>
        <taxon>Eurotiomycetes</taxon>
        <taxon>Eurotiomycetidae</taxon>
        <taxon>Eurotiales</taxon>
        <taxon>Aspergillaceae</taxon>
        <taxon>Penicillium</taxon>
    </lineage>
</organism>